<sequence>MSSHTKFGPSRPFNGAKITGSLHITIQTAVLIETLTTLSAEEYWWCTEGALDWGLGGGPDLIIDDGGDANLLIHEGVKVE</sequence>
<keyword evidence="5" id="KW-1185">Reference proteome</keyword>
<dbReference type="GO" id="GO:0033353">
    <property type="term" value="P:S-adenosylmethionine cycle"/>
    <property type="evidence" value="ECO:0007669"/>
    <property type="project" value="TreeGrafter"/>
</dbReference>
<dbReference type="EMBL" id="CAWUPB010001184">
    <property type="protein sequence ID" value="CAK7350084.1"/>
    <property type="molecule type" value="Genomic_DNA"/>
</dbReference>
<comment type="function">
    <text evidence="1">Adenosylhomocysteine is a competitive inhibitor of S-adenosyl-L-methionine-dependent methyl transferase reactions; therefore adenosylhomocysteinase may play a key role in the control of methylations via regulation of the intracellular concentration of adenosylhomocysteine.</text>
</comment>
<dbReference type="PANTHER" id="PTHR23420">
    <property type="entry name" value="ADENOSYLHOMOCYSTEINASE"/>
    <property type="match status" value="1"/>
</dbReference>
<dbReference type="Proteomes" id="UP001314170">
    <property type="component" value="Unassembled WGS sequence"/>
</dbReference>
<gene>
    <name evidence="4" type="ORF">DCAF_LOCUS22808</name>
</gene>
<dbReference type="GO" id="GO:0004013">
    <property type="term" value="F:adenosylhomocysteinase activity"/>
    <property type="evidence" value="ECO:0007669"/>
    <property type="project" value="TreeGrafter"/>
</dbReference>
<dbReference type="GO" id="GO:0005829">
    <property type="term" value="C:cytosol"/>
    <property type="evidence" value="ECO:0007669"/>
    <property type="project" value="TreeGrafter"/>
</dbReference>
<dbReference type="Gene3D" id="3.40.50.1480">
    <property type="entry name" value="Adenosylhomocysteinase-like"/>
    <property type="match status" value="2"/>
</dbReference>
<dbReference type="SUPFAM" id="SSF52283">
    <property type="entry name" value="Formate/glycerate dehydrogenase catalytic domain-like"/>
    <property type="match status" value="1"/>
</dbReference>
<reference evidence="4 5" key="1">
    <citation type="submission" date="2024-01" db="EMBL/GenBank/DDBJ databases">
        <authorList>
            <person name="Waweru B."/>
        </authorList>
    </citation>
    <scope>NUCLEOTIDE SEQUENCE [LARGE SCALE GENOMIC DNA]</scope>
</reference>
<dbReference type="PANTHER" id="PTHR23420:SF0">
    <property type="entry name" value="ADENOSYLHOMOCYSTEINASE"/>
    <property type="match status" value="1"/>
</dbReference>
<accession>A0AAV1SFA5</accession>
<dbReference type="InterPro" id="IPR042172">
    <property type="entry name" value="Adenosylhomocyst_ase-like_sf"/>
</dbReference>
<evidence type="ECO:0000313" key="5">
    <source>
        <dbReference type="Proteomes" id="UP001314170"/>
    </source>
</evidence>
<dbReference type="Pfam" id="PF05221">
    <property type="entry name" value="AdoHcyase"/>
    <property type="match status" value="1"/>
</dbReference>
<evidence type="ECO:0000313" key="4">
    <source>
        <dbReference type="EMBL" id="CAK7350084.1"/>
    </source>
</evidence>
<evidence type="ECO:0000256" key="3">
    <source>
        <dbReference type="ARBA" id="ARBA00033091"/>
    </source>
</evidence>
<proteinExistence type="predicted"/>
<protein>
    <recommendedName>
        <fullName evidence="2">Adenosylhomocysteinase</fullName>
    </recommendedName>
    <alternativeName>
        <fullName evidence="3">S-adenosyl-L-homocysteine hydrolase</fullName>
    </alternativeName>
</protein>
<comment type="caution">
    <text evidence="4">The sequence shown here is derived from an EMBL/GenBank/DDBJ whole genome shotgun (WGS) entry which is preliminary data.</text>
</comment>
<evidence type="ECO:0000256" key="1">
    <source>
        <dbReference type="ARBA" id="ARBA00002639"/>
    </source>
</evidence>
<evidence type="ECO:0000256" key="2">
    <source>
        <dbReference type="ARBA" id="ARBA00022091"/>
    </source>
</evidence>
<dbReference type="AlphaFoldDB" id="A0AAV1SFA5"/>
<name>A0AAV1SFA5_9ROSI</name>
<organism evidence="4 5">
    <name type="scientific">Dovyalis caffra</name>
    <dbReference type="NCBI Taxonomy" id="77055"/>
    <lineage>
        <taxon>Eukaryota</taxon>
        <taxon>Viridiplantae</taxon>
        <taxon>Streptophyta</taxon>
        <taxon>Embryophyta</taxon>
        <taxon>Tracheophyta</taxon>
        <taxon>Spermatophyta</taxon>
        <taxon>Magnoliopsida</taxon>
        <taxon>eudicotyledons</taxon>
        <taxon>Gunneridae</taxon>
        <taxon>Pentapetalae</taxon>
        <taxon>rosids</taxon>
        <taxon>fabids</taxon>
        <taxon>Malpighiales</taxon>
        <taxon>Salicaceae</taxon>
        <taxon>Flacourtieae</taxon>
        <taxon>Dovyalis</taxon>
    </lineage>
</organism>
<dbReference type="InterPro" id="IPR000043">
    <property type="entry name" value="Adenosylhomocysteinase-like"/>
</dbReference>